<reference evidence="2 3" key="1">
    <citation type="submission" date="2021-02" db="EMBL/GenBank/DDBJ databases">
        <title>De Novo genome assembly of isolated myxobacteria.</title>
        <authorList>
            <person name="Stevens D.C."/>
        </authorList>
    </citation>
    <scope>NUCLEOTIDE SEQUENCE [LARGE SCALE GENOMIC DNA]</scope>
    <source>
        <strain evidence="3">SCPEA02</strain>
    </source>
</reference>
<protein>
    <recommendedName>
        <fullName evidence="4">Lipoprotein</fullName>
    </recommendedName>
</protein>
<organism evidence="2 3">
    <name type="scientific">Pyxidicoccus parkwayensis</name>
    <dbReference type="NCBI Taxonomy" id="2813578"/>
    <lineage>
        <taxon>Bacteria</taxon>
        <taxon>Pseudomonadati</taxon>
        <taxon>Myxococcota</taxon>
        <taxon>Myxococcia</taxon>
        <taxon>Myxococcales</taxon>
        <taxon>Cystobacterineae</taxon>
        <taxon>Myxococcaceae</taxon>
        <taxon>Pyxidicoccus</taxon>
    </lineage>
</organism>
<dbReference type="RefSeq" id="WP_206728794.1">
    <property type="nucleotide sequence ID" value="NZ_CP071090.1"/>
</dbReference>
<dbReference type="Proteomes" id="UP000662747">
    <property type="component" value="Chromosome"/>
</dbReference>
<feature type="signal peptide" evidence="1">
    <location>
        <begin position="1"/>
        <end position="19"/>
    </location>
</feature>
<keyword evidence="3" id="KW-1185">Reference proteome</keyword>
<proteinExistence type="predicted"/>
<evidence type="ECO:0000313" key="2">
    <source>
        <dbReference type="EMBL" id="QSQ27268.1"/>
    </source>
</evidence>
<dbReference type="PROSITE" id="PS51257">
    <property type="entry name" value="PROKAR_LIPOPROTEIN"/>
    <property type="match status" value="1"/>
</dbReference>
<feature type="chain" id="PRO_5047113137" description="Lipoprotein" evidence="1">
    <location>
        <begin position="20"/>
        <end position="179"/>
    </location>
</feature>
<evidence type="ECO:0000313" key="3">
    <source>
        <dbReference type="Proteomes" id="UP000662747"/>
    </source>
</evidence>
<gene>
    <name evidence="2" type="ORF">JY651_21160</name>
</gene>
<accession>A0ABX7PA20</accession>
<dbReference type="EMBL" id="CP071090">
    <property type="protein sequence ID" value="QSQ27268.1"/>
    <property type="molecule type" value="Genomic_DNA"/>
</dbReference>
<sequence length="179" mass="18586">MRSKLMKSCLATLMAVATACGGVSDGPEAPTSSVGESTQTVLYPPPAPASGNILDSTTYMGRVNVPGSIQTQFTMVPQYFSFSFIVSGTSTVKLEVTHLGTSMYLDTGLFLYGPRQANGSFGTTLRAVDDDSGYGELSRITSVTLAGGEYLAVVSSGSGVGKQFRLQTDCLAGTCVPVP</sequence>
<dbReference type="Gene3D" id="2.60.120.380">
    <property type="match status" value="1"/>
</dbReference>
<name>A0ABX7PA20_9BACT</name>
<evidence type="ECO:0008006" key="4">
    <source>
        <dbReference type="Google" id="ProtNLM"/>
    </source>
</evidence>
<evidence type="ECO:0000256" key="1">
    <source>
        <dbReference type="SAM" id="SignalP"/>
    </source>
</evidence>
<keyword evidence="1" id="KW-0732">Signal</keyword>